<evidence type="ECO:0000256" key="1">
    <source>
        <dbReference type="SAM" id="SignalP"/>
    </source>
</evidence>
<gene>
    <name evidence="2" type="ORF">KC729_09190</name>
</gene>
<reference evidence="2" key="2">
    <citation type="journal article" date="2021" name="Microbiome">
        <title>Successional dynamics and alternative stable states in a saline activated sludge microbial community over 9 years.</title>
        <authorList>
            <person name="Wang Y."/>
            <person name="Ye J."/>
            <person name="Ju F."/>
            <person name="Liu L."/>
            <person name="Boyd J.A."/>
            <person name="Deng Y."/>
            <person name="Parks D.H."/>
            <person name="Jiang X."/>
            <person name="Yin X."/>
            <person name="Woodcroft B.J."/>
            <person name="Tyson G.W."/>
            <person name="Hugenholtz P."/>
            <person name="Polz M.F."/>
            <person name="Zhang T."/>
        </authorList>
    </citation>
    <scope>NUCLEOTIDE SEQUENCE</scope>
    <source>
        <strain evidence="2">HKST-UBA01</strain>
    </source>
</reference>
<name>A0A956RP57_UNCEI</name>
<dbReference type="Proteomes" id="UP000697710">
    <property type="component" value="Unassembled WGS sequence"/>
</dbReference>
<proteinExistence type="predicted"/>
<dbReference type="AlphaFoldDB" id="A0A956RP57"/>
<sequence>MNRSILVGSLSALALGVAATALATDVQLVGSSGNPNNHPPVDRVELLFRGDLTPELGIGCSNGSGTSGGPNDVAVGVTATVTPPFPLTQVYYNIFTNVSPNITQLDFVAWRGGAVPGAELGRQSIAPNWGQGDHTVSINSVWVPSAQFYFGFNQNQTNVGLRWGLDTSSGSWGTSFIRAPTCGAATFTLLDNLGFPGNWVMAASVDVVGSP</sequence>
<evidence type="ECO:0008006" key="4">
    <source>
        <dbReference type="Google" id="ProtNLM"/>
    </source>
</evidence>
<protein>
    <recommendedName>
        <fullName evidence="4">PEP-CTERM sorting domain-containing protein</fullName>
    </recommendedName>
</protein>
<keyword evidence="1" id="KW-0732">Signal</keyword>
<accession>A0A956RP57</accession>
<dbReference type="EMBL" id="JAGQHR010000247">
    <property type="protein sequence ID" value="MCA9727843.1"/>
    <property type="molecule type" value="Genomic_DNA"/>
</dbReference>
<feature type="chain" id="PRO_5037165484" description="PEP-CTERM sorting domain-containing protein" evidence="1">
    <location>
        <begin position="24"/>
        <end position="211"/>
    </location>
</feature>
<reference evidence="2" key="1">
    <citation type="submission" date="2020-04" db="EMBL/GenBank/DDBJ databases">
        <authorList>
            <person name="Zhang T."/>
        </authorList>
    </citation>
    <scope>NUCLEOTIDE SEQUENCE</scope>
    <source>
        <strain evidence="2">HKST-UBA01</strain>
    </source>
</reference>
<comment type="caution">
    <text evidence="2">The sequence shown here is derived from an EMBL/GenBank/DDBJ whole genome shotgun (WGS) entry which is preliminary data.</text>
</comment>
<evidence type="ECO:0000313" key="3">
    <source>
        <dbReference type="Proteomes" id="UP000697710"/>
    </source>
</evidence>
<organism evidence="2 3">
    <name type="scientific">Eiseniibacteriota bacterium</name>
    <dbReference type="NCBI Taxonomy" id="2212470"/>
    <lineage>
        <taxon>Bacteria</taxon>
        <taxon>Candidatus Eiseniibacteriota</taxon>
    </lineage>
</organism>
<evidence type="ECO:0000313" key="2">
    <source>
        <dbReference type="EMBL" id="MCA9727843.1"/>
    </source>
</evidence>
<feature type="signal peptide" evidence="1">
    <location>
        <begin position="1"/>
        <end position="23"/>
    </location>
</feature>
<feature type="non-terminal residue" evidence="2">
    <location>
        <position position="211"/>
    </location>
</feature>